<feature type="transmembrane region" description="Helical" evidence="13">
    <location>
        <begin position="3823"/>
        <end position="3845"/>
    </location>
</feature>
<keyword evidence="4" id="KW-1003">Cell membrane</keyword>
<evidence type="ECO:0000256" key="10">
    <source>
        <dbReference type="ARBA" id="ARBA00023180"/>
    </source>
</evidence>
<feature type="non-terminal residue" evidence="16">
    <location>
        <position position="4009"/>
    </location>
</feature>
<feature type="region of interest" description="Disordered" evidence="12">
    <location>
        <begin position="3905"/>
        <end position="4009"/>
    </location>
</feature>
<proteinExistence type="predicted"/>
<evidence type="ECO:0000313" key="17">
    <source>
        <dbReference type="Proteomes" id="UP000551127"/>
    </source>
</evidence>
<evidence type="ECO:0000256" key="2">
    <source>
        <dbReference type="ARBA" id="ARBA00004236"/>
    </source>
</evidence>
<feature type="compositionally biased region" description="Basic and acidic residues" evidence="12">
    <location>
        <begin position="3984"/>
        <end position="3994"/>
    </location>
</feature>
<dbReference type="PROSITE" id="PS51484">
    <property type="entry name" value="G8"/>
    <property type="match status" value="2"/>
</dbReference>
<evidence type="ECO:0000256" key="5">
    <source>
        <dbReference type="ARBA" id="ARBA00022692"/>
    </source>
</evidence>
<feature type="compositionally biased region" description="Polar residues" evidence="12">
    <location>
        <begin position="3923"/>
        <end position="3957"/>
    </location>
</feature>
<dbReference type="InterPro" id="IPR055401">
    <property type="entry name" value="CEMIP_beta-hel_dom"/>
</dbReference>
<gene>
    <name evidence="16" type="primary">Pkhd1</name>
    <name evidence="16" type="ORF">BUCABY_R14532</name>
</gene>
<dbReference type="GO" id="GO:0005886">
    <property type="term" value="C:plasma membrane"/>
    <property type="evidence" value="ECO:0007669"/>
    <property type="project" value="UniProtKB-SubCell"/>
</dbReference>
<keyword evidence="7" id="KW-0677">Repeat</keyword>
<dbReference type="InterPro" id="IPR014756">
    <property type="entry name" value="Ig_E-set"/>
</dbReference>
<accession>A0A7K4YB24</accession>
<dbReference type="PANTHER" id="PTHR46769">
    <property type="entry name" value="POLYCYSTIC KIDNEY AND HEPATIC DISEASE 1 (AUTOSOMAL RECESSIVE)-LIKE 1"/>
    <property type="match status" value="1"/>
</dbReference>
<comment type="caution">
    <text evidence="16">The sequence shown here is derived from an EMBL/GenBank/DDBJ whole genome shotgun (WGS) entry which is preliminary data.</text>
</comment>
<evidence type="ECO:0000256" key="1">
    <source>
        <dbReference type="ARBA" id="ARBA00004167"/>
    </source>
</evidence>
<evidence type="ECO:0000256" key="7">
    <source>
        <dbReference type="ARBA" id="ARBA00022737"/>
    </source>
</evidence>
<dbReference type="InterPro" id="IPR013783">
    <property type="entry name" value="Ig-like_fold"/>
</dbReference>
<keyword evidence="8 13" id="KW-1133">Transmembrane helix</keyword>
<dbReference type="SMART" id="SM00710">
    <property type="entry name" value="PbH1"/>
    <property type="match status" value="6"/>
</dbReference>
<dbReference type="Gene3D" id="2.60.40.10">
    <property type="entry name" value="Immunoglobulins"/>
    <property type="match status" value="6"/>
</dbReference>
<dbReference type="SMART" id="SM01225">
    <property type="entry name" value="G8"/>
    <property type="match status" value="2"/>
</dbReference>
<protein>
    <submittedName>
        <fullName evidence="16">PKHD1 protein</fullName>
    </submittedName>
</protein>
<evidence type="ECO:0000256" key="9">
    <source>
        <dbReference type="ARBA" id="ARBA00023136"/>
    </source>
</evidence>
<evidence type="ECO:0000256" key="3">
    <source>
        <dbReference type="ARBA" id="ARBA00004316"/>
    </source>
</evidence>
<evidence type="ECO:0000256" key="13">
    <source>
        <dbReference type="SAM" id="Phobius"/>
    </source>
</evidence>
<keyword evidence="10" id="KW-0325">Glycoprotein</keyword>
<dbReference type="Proteomes" id="UP000551127">
    <property type="component" value="Unassembled WGS sequence"/>
</dbReference>
<dbReference type="CDD" id="cd00603">
    <property type="entry name" value="IPT_PCSR"/>
    <property type="match status" value="6"/>
</dbReference>
<dbReference type="Gene3D" id="2.160.20.10">
    <property type="entry name" value="Single-stranded right-handed beta-helix, Pectin lyase-like"/>
    <property type="match status" value="2"/>
</dbReference>
<evidence type="ECO:0000313" key="16">
    <source>
        <dbReference type="EMBL" id="NWR56241.1"/>
    </source>
</evidence>
<sequence>WVVFAVTATGLLIHPREGSVAGGTWITITLDGSTSHQLERSSSASMSQLKVSLVNPDLPRLPCNVSPLDFDLPTIRCRTRSSPQEGLYYVEVIFKGRVINNLTEVEKENYTFKFSAVQTPVVHQISPPSGIPGNLIEIYGKTIAGRYETLDFDVDYIDGPAVLTAEGDGWTSLCSFADRQAGSIYPIQTEDGLGTLQCRVEGNHIGSHNVSFSVYNKGKSAVHKDAWLISAKQELFLYQTHSEITSVFPAGGSLGGGTDLTVMGDFFEEPVKVTAAGVPCKVKHVSPQQIRCSTEPVGKDRRLGVPQPGNRGLLFEVWDDASDLTEAGPGYRWQFVPNASSAVRFLSGTKKSFSSRLRGFFVAPETNNYTFWIQADGPASLYLSLSEDPEHKVRIASLPAGSAEWSENWVKSWSERWQPKSQKFELTAGSRYYLEAIHHGKAHSNGMRVGVQLHNTWLNPHVVNNYYIERHEIRAQALHLSEVQMLTVSGIGWFSISWNNTLRRMIPTNATALQVQTAIEELLSAGCETEPTAAKILFRDGFEKEGNKRDVISTGRIISGMEPFCGRFSVQRPSQLVKTSPSTLPRYDLTEYTHVCFAHKGRMSNVFHISVSYTNVSSCSVKRNLTCLWDFEKTDSKSWTFTCTDLWKGCVNRSPLLQDLPANSPVFVYQIDLLSSMLQKKTSESFHLDEVIIADRAVTVSQRDPKPPWPGGKVVEAVSVVGSSPTYNVSWMVSGCGASLPLLSLRGALLGEGSKEYGHLYVSTEDVRVSLTIQRLQKSSPPIGGTFRVHLANTVIPGVSVHISSHQLRKLLQDNTDNSTAPYFNSSDFTVTQDSNSCYQRIWTLTWKTKTGDLPNVINVSAENLTGLKPTVSSRVVYDGGVFIGPILGDMLATVNNKTQVVVVVNDVLANCSGSCSFQFSQELTPLVSDVEYLSDDGSQATVVIRGAGFTEEKPSLRVEVNNMTCHVITFNQTEVVCQLERLPVGVYQVMLLVRPYGFALNSSTGEGIFLRVEPKLVAIEPPTSSEIGGLRVALRGTNLEGVNLVLFGSRPCPILEDDRNSTRIECEVPSRGTEDAAVHVTLISGYQSTTVANLFQYDPSLNPAVVSLSRNRSGIAGRQELQIGISRFATYRGSDIKVQIGDSWAQIQVQTDRGVNVMLPALAAGWYNVSVFINGIPVSSARVEPVIQYLSEIFSIEPCCGSFLGGTLLTISGVGFSQNPALLYVSMNGQTCAVTHLTEETVWCLTPPAANSSNEDSQDVSVRVNIVINSVSLQHAFSAKRTTTFNYQRALTPLVTVVEVKITDSSLLLSIQGINISRSVAKLGHSKCELELQPGNKSAMFSQCSFPLNSLEPGTFPIQVIQRQLGYAHVAARLQALTITPWITSIFPSRGSICGGMLLTISGIALKSRRNLVHVSLESNYSCEIQNADNDSISCIVLPGAHPLHYQWLAEASWAVNVTVTVNGISSVCLGDCTLHLHEQWTPLVDWVTWETNETFTYVMIKGQRLAWTSDSPVVHVNKQTVCKVTFWNETSIRCHTDCIAPGEHNISVSNRKGGQACFRKASSILTILPQVYGFYPRNFSTNGGGLLTLAGSALKGKRMTSVLFDHQPCHILSVTCGTIQCTVPPGTGTRAVSLKVDGISYYLGRISYNEEVTPAFLSLVATGLLLTVKVSRVTEMDTIYMFVGDFACSGVTITHSTLQCSAPPLPVGEYSVLGLDVPRGWASSNMTFTSQLMVTAMHHNWGGLNGGAVYLRGTGFSPGKTLVTVCGINCGLLGNMTTTDLSCFAPRLHASLAILCGLTHSSVDCQEDRATFIECDVQVTVGSYHQRESVTYLYVCEDSPPQWHQKDINPPQRHFAGLFVSPKVERDEVLIYNSSCNITMETEAEMECEGANQPITAKITEIWKNWGQNTQLALQFCGRWEEDSSWPAGHQPRDGDNVTVEEGRTLLLGTTTSNLNLLHLKGGKLLFTGPGPVELHAHYILISDGGELKVGSPEAPFRHKAHIYLYGSLHSPPLFPYGVKFLAVRNGTLSIHGWMPKVAFTHLISSAHANDTRLVLQEPVDWQPGDEILVGRTGLGDAQQQEEMAVIESVNSTELYLRSPLRNSHTVGEGWVNGQSPPSGAVVALISRRVVVQGNVTVERMSHLRHCAKAGDARGGSRCLYKRSERQLGSRDLGAIMVVEAFQGEASWLQVEGVQFRHVGQAFQQHRSALSVSGNTQMADSYIRGCCVLDSFGQGLRLTGISNLSVDSNVFYNISGHGLLLGEGLEEGNRVSNNIVIGLSGTDGLSNIETLSPAGIYVRAPANHIKGNTVSAAGYGYLFHLSPEGPSKMPLLSFSENVAHSCTRYGLLVYPEYLPDSPNRPVQFNNFTAWSSQGGAQLFSSSNLELQHFWIYACKDFGIDIVESLGNTSVANSVLIGRIGPQDSICMSAGLKTPRRYQLFISNTAFRNFDVNTCTAIRTCSGCYQGQGGFTVRAEHLTFINSPFQVSFPFPHAAIVKDLDGSITGQKGSHLLPSMDILEVSCTPSTNFSQASGGSVCGSNLVFHRMSLHLKEAPEIPYNLTVTDSRNKTTTVNYVPDTLSNLYGWMVLLLDKETYTLTFDNPLVSKQLQYLVTFSSFTAGNYLLVEHKDIPTHPEVVVSCGTRTGQPLQSPPSYGHHRNCDWYLDSRLRKITYLVTGADLIQVSLREKERVALPTPVPSHNVLKWSHPETWNDVEKGWGGYNCSIPGPGEDVIILPNRTILVDMALPPLRGLYILGTLEFPSNSSNVLSAACVVVVGGVLKVGSRQHPLERGLKLLVLLRASEGIYCDHLEEINVHPGSIGVYGQVQIYSAYPKMSWTHLGSDVAPGNERWIFLEDDVDWNHGGNIVISSSSYEAHQAEVVTLKEVNGHSIRIHERLLHRHIGHSHDTEDGKRIPLAAEVGLLTRNVQIKSDVACTGRMLVGRFTDSSGTEFEGVLQLLNTEFLNFGPPQLSAIEFRNVSQGSSVVSSSINGTCGVGIKAVMSNGILLHDNMVFNTIGPGIDLEGQNHSLVRNLVILSRQPEGLLNWVAGIKVNLVVGVSLCGNAVAGSERIGFHIKGQECLPDEEHCSENVAHSSLHGIHLYQGDGFQTCTRITGFLSYKNYDYGVMFHLGSSIIMDNLVLVDNTVGLMPVVYCLYAKQCHMGKRFIELRNSIIVATSSTFDCIRDRIKPHSADLTAKDRPPSYPLRGRVGILWPMFTTVPSQRPDNPWHKTGQCPKVLGLMKLKEVTFTGFTKSCYSEDRDVCIMSTADHLGIMPLITAETSRMLHVNEKDKFYFHPTGVQTSEDTQFPEKTCRGSRKALFKDLDGGVLDLEPPVSVFPKSEFEWTQFYLQAGIYRDDSECIFKPSVQGYFCKQADHAFVILENLDPDRASQRLFPVVAMTGSFMDTFSDVTSHTSCYPAEHRSTFFSVLPSTKLTTVCFPEEAPLTFRLYLLSGQNTTRLPLAIFYNEPLSLRVFIQGKYVSPTPSSFSPNEEAGANYFSFEKNLFYVLLHENEPVEIVAGLSLLVAFTVTEAVGEEGEASIIHRLADFLKVSHDQVRVVHHVLGGESMLKVISANASKKKYHCPNMAFCTAFHSRYGSQEVGKGPVSARALQPSDAAGPSRVLIIELGDLPGHPRNELTSDSLKSLARTIINTHQTGDLQRGLGLPVDTLMVTQSTLLFPAEGDNSRQHPGTCLYVRPYNIAVQVQPSDGEIEKELPVQPKIIFLDRKGQSVDKLGPPSEPWVVSAHLKGSSEAVLKGLTQVRVIDGCASFSNLAVSSSGTNWKLVFTVISPPGTKFTVLSQPFTIFPVPVGAKASMILIVILSSAASAFILTLAFCWFQKSKSNKTKTEPTDAPHAKGPHKQAQLHAARIQPCYDQGENRSGVPVAGDMEETRAVANAEGQLEELNLQPRKAKSVRNMSTVQHKTGNRDTFSSARNSGSHQQSCEGTSPGDSLELLQPTVQGCSSQKNVPQPSAGYNEEREKSERMPRPQNDVGEHVVVVAA</sequence>
<feature type="domain" description="G8" evidence="14">
    <location>
        <begin position="1926"/>
        <end position="2047"/>
    </location>
</feature>
<evidence type="ECO:0000256" key="12">
    <source>
        <dbReference type="SAM" id="MobiDB-lite"/>
    </source>
</evidence>
<dbReference type="Pfam" id="PF24606">
    <property type="entry name" value="CEMIP_beta-hel"/>
    <property type="match status" value="1"/>
</dbReference>
<dbReference type="InterPro" id="IPR011050">
    <property type="entry name" value="Pectin_lyase_fold/virulence"/>
</dbReference>
<evidence type="ECO:0000259" key="14">
    <source>
        <dbReference type="PROSITE" id="PS51484"/>
    </source>
</evidence>
<feature type="domain" description="PA14" evidence="15">
    <location>
        <begin position="308"/>
        <end position="465"/>
    </location>
</feature>
<dbReference type="OrthoDB" id="120976at2759"/>
<keyword evidence="17" id="KW-1185">Reference proteome</keyword>
<feature type="domain" description="G8" evidence="14">
    <location>
        <begin position="2718"/>
        <end position="2844"/>
    </location>
</feature>
<dbReference type="InterPro" id="IPR012334">
    <property type="entry name" value="Pectin_lyas_fold"/>
</dbReference>
<name>A0A7K4YB24_BUCAB</name>
<keyword evidence="6" id="KW-0732">Signal</keyword>
<organism evidence="16 17">
    <name type="scientific">Bucorvus abyssinicus</name>
    <name type="common">Northern ground-hornbill</name>
    <name type="synonym">Abyssinian ground-hornbill</name>
    <dbReference type="NCBI Taxonomy" id="153643"/>
    <lineage>
        <taxon>Eukaryota</taxon>
        <taxon>Metazoa</taxon>
        <taxon>Chordata</taxon>
        <taxon>Craniata</taxon>
        <taxon>Vertebrata</taxon>
        <taxon>Euteleostomi</taxon>
        <taxon>Archelosauria</taxon>
        <taxon>Archosauria</taxon>
        <taxon>Dinosauria</taxon>
        <taxon>Saurischia</taxon>
        <taxon>Theropoda</taxon>
        <taxon>Coelurosauria</taxon>
        <taxon>Aves</taxon>
        <taxon>Neognathae</taxon>
        <taxon>Neoaves</taxon>
        <taxon>Telluraves</taxon>
        <taxon>Coraciimorphae</taxon>
        <taxon>Bucerotiformes</taxon>
        <taxon>Bucorvidae</taxon>
        <taxon>Bucorvus</taxon>
    </lineage>
</organism>
<dbReference type="InterPro" id="IPR002909">
    <property type="entry name" value="IPT_dom"/>
</dbReference>
<keyword evidence="9 13" id="KW-0472">Membrane</keyword>
<evidence type="ECO:0000256" key="11">
    <source>
        <dbReference type="ARBA" id="ARBA00023273"/>
    </source>
</evidence>
<feature type="compositionally biased region" description="Polar residues" evidence="12">
    <location>
        <begin position="3965"/>
        <end position="3978"/>
    </location>
</feature>
<evidence type="ECO:0000259" key="15">
    <source>
        <dbReference type="PROSITE" id="PS51820"/>
    </source>
</evidence>
<keyword evidence="5 13" id="KW-0812">Transmembrane</keyword>
<reference evidence="16 17" key="1">
    <citation type="submission" date="2019-09" db="EMBL/GenBank/DDBJ databases">
        <title>Bird 10,000 Genomes (B10K) Project - Family phase.</title>
        <authorList>
            <person name="Zhang G."/>
        </authorList>
    </citation>
    <scope>NUCLEOTIDE SEQUENCE [LARGE SCALE GENOMIC DNA]</scope>
    <source>
        <strain evidence="16">B10K-DU-012-80</strain>
    </source>
</reference>
<dbReference type="GO" id="GO:0042995">
    <property type="term" value="C:cell projection"/>
    <property type="evidence" value="ECO:0007669"/>
    <property type="project" value="UniProtKB-SubCell"/>
</dbReference>
<dbReference type="InterPro" id="IPR006626">
    <property type="entry name" value="PbH1"/>
</dbReference>
<dbReference type="PANTHER" id="PTHR46769:SF1">
    <property type="entry name" value="FIBROCYSTIN"/>
    <property type="match status" value="1"/>
</dbReference>
<dbReference type="SMART" id="SM00429">
    <property type="entry name" value="IPT"/>
    <property type="match status" value="6"/>
</dbReference>
<dbReference type="EMBL" id="VYZL01001025">
    <property type="protein sequence ID" value="NWR56241.1"/>
    <property type="molecule type" value="Genomic_DNA"/>
</dbReference>
<dbReference type="InterPro" id="IPR052387">
    <property type="entry name" value="Fibrocystin"/>
</dbReference>
<dbReference type="Pfam" id="PF01833">
    <property type="entry name" value="TIG"/>
    <property type="match status" value="8"/>
</dbReference>
<dbReference type="Pfam" id="PF10162">
    <property type="entry name" value="G8"/>
    <property type="match status" value="2"/>
</dbReference>
<dbReference type="SUPFAM" id="SSF56988">
    <property type="entry name" value="Anthrax protective antigen"/>
    <property type="match status" value="1"/>
</dbReference>
<dbReference type="SUPFAM" id="SSF81296">
    <property type="entry name" value="E set domains"/>
    <property type="match status" value="8"/>
</dbReference>
<evidence type="ECO:0000256" key="8">
    <source>
        <dbReference type="ARBA" id="ARBA00022989"/>
    </source>
</evidence>
<comment type="subcellular location">
    <subcellularLocation>
        <location evidence="2">Cell membrane</location>
    </subcellularLocation>
    <subcellularLocation>
        <location evidence="3">Cell projection</location>
    </subcellularLocation>
    <subcellularLocation>
        <location evidence="1">Membrane</location>
        <topology evidence="1">Single-pass membrane protein</topology>
    </subcellularLocation>
</comment>
<keyword evidence="11" id="KW-0966">Cell projection</keyword>
<feature type="non-terminal residue" evidence="16">
    <location>
        <position position="1"/>
    </location>
</feature>
<dbReference type="PROSITE" id="PS51820">
    <property type="entry name" value="PA14"/>
    <property type="match status" value="1"/>
</dbReference>
<dbReference type="InterPro" id="IPR037524">
    <property type="entry name" value="PA14/GLEYA"/>
</dbReference>
<evidence type="ECO:0000256" key="6">
    <source>
        <dbReference type="ARBA" id="ARBA00022729"/>
    </source>
</evidence>
<dbReference type="InterPro" id="IPR019316">
    <property type="entry name" value="G8_domain"/>
</dbReference>
<evidence type="ECO:0000256" key="4">
    <source>
        <dbReference type="ARBA" id="ARBA00022475"/>
    </source>
</evidence>
<dbReference type="SUPFAM" id="SSF51126">
    <property type="entry name" value="Pectin lyase-like"/>
    <property type="match status" value="2"/>
</dbReference>